<evidence type="ECO:0000313" key="2">
    <source>
        <dbReference type="Proteomes" id="UP000189941"/>
    </source>
</evidence>
<proteinExistence type="predicted"/>
<sequence length="270" mass="30876">MTLLKSDYVFCVDSDGCAMDTMTYKHQLFFGPIAADEFEISDRETFLKEWDKVNLFSRTRGVNRFVALLMLLEFANVDNIDNLKSWVETTSSLSNASLEAEIAKNPATDLKKALVWSNEVNRQIKSYDGDVLAFEGAKEGLIHLHELGKLFIVSSANKEAVVEEWEDQELMPYIDDLYCQDRGKKEDVIAMLIAEGYDPCKIMMIGDSPGDLHAAEMNNVKFYPILVGKEKESWLTLKSEVADKFINDQLTEQDFENYATTFWDNLDKER</sequence>
<organism evidence="1 2">
    <name type="scientific">Globicatella sulfidifaciens DSM 15739</name>
    <dbReference type="NCBI Taxonomy" id="1121925"/>
    <lineage>
        <taxon>Bacteria</taxon>
        <taxon>Bacillati</taxon>
        <taxon>Bacillota</taxon>
        <taxon>Bacilli</taxon>
        <taxon>Lactobacillales</taxon>
        <taxon>Aerococcaceae</taxon>
        <taxon>Globicatella</taxon>
    </lineage>
</organism>
<dbReference type="RefSeq" id="WP_078755578.1">
    <property type="nucleotide sequence ID" value="NZ_FUWO01000005.1"/>
</dbReference>
<dbReference type="Proteomes" id="UP000189941">
    <property type="component" value="Unassembled WGS sequence"/>
</dbReference>
<dbReference type="STRING" id="1121925.SAMN02746011_00780"/>
<dbReference type="InterPro" id="IPR023214">
    <property type="entry name" value="HAD_sf"/>
</dbReference>
<dbReference type="GO" id="GO:0005829">
    <property type="term" value="C:cytosol"/>
    <property type="evidence" value="ECO:0007669"/>
    <property type="project" value="TreeGrafter"/>
</dbReference>
<dbReference type="OrthoDB" id="9796026at2"/>
<name>A0A1T4KMI9_9LACT</name>
<evidence type="ECO:0000313" key="1">
    <source>
        <dbReference type="EMBL" id="SJZ43615.1"/>
    </source>
</evidence>
<dbReference type="PANTHER" id="PTHR43434">
    <property type="entry name" value="PHOSPHOGLYCOLATE PHOSPHATASE"/>
    <property type="match status" value="1"/>
</dbReference>
<dbReference type="EMBL" id="FUWO01000005">
    <property type="protein sequence ID" value="SJZ43615.1"/>
    <property type="molecule type" value="Genomic_DNA"/>
</dbReference>
<dbReference type="Pfam" id="PF13419">
    <property type="entry name" value="HAD_2"/>
    <property type="match status" value="1"/>
</dbReference>
<dbReference type="PANTHER" id="PTHR43434:SF1">
    <property type="entry name" value="PHOSPHOGLYCOLATE PHOSPHATASE"/>
    <property type="match status" value="1"/>
</dbReference>
<dbReference type="InterPro" id="IPR050155">
    <property type="entry name" value="HAD-like_hydrolase_sf"/>
</dbReference>
<dbReference type="GO" id="GO:0006281">
    <property type="term" value="P:DNA repair"/>
    <property type="evidence" value="ECO:0007669"/>
    <property type="project" value="TreeGrafter"/>
</dbReference>
<dbReference type="AlphaFoldDB" id="A0A1T4KMI9"/>
<dbReference type="GO" id="GO:0008967">
    <property type="term" value="F:phosphoglycolate phosphatase activity"/>
    <property type="evidence" value="ECO:0007669"/>
    <property type="project" value="TreeGrafter"/>
</dbReference>
<gene>
    <name evidence="1" type="ORF">SAMN02746011_00780</name>
</gene>
<reference evidence="2" key="1">
    <citation type="submission" date="2017-02" db="EMBL/GenBank/DDBJ databases">
        <authorList>
            <person name="Varghese N."/>
            <person name="Submissions S."/>
        </authorList>
    </citation>
    <scope>NUCLEOTIDE SEQUENCE [LARGE SCALE GENOMIC DNA]</scope>
    <source>
        <strain evidence="2">DSM 15739</strain>
    </source>
</reference>
<accession>A0A1T4KMI9</accession>
<dbReference type="SUPFAM" id="SSF56784">
    <property type="entry name" value="HAD-like"/>
    <property type="match status" value="1"/>
</dbReference>
<protein>
    <submittedName>
        <fullName evidence="1">Phosphoglycolate phosphatase, HAD superfamily</fullName>
    </submittedName>
</protein>
<dbReference type="InterPro" id="IPR041492">
    <property type="entry name" value="HAD_2"/>
</dbReference>
<dbReference type="InterPro" id="IPR036412">
    <property type="entry name" value="HAD-like_sf"/>
</dbReference>
<keyword evidence="2" id="KW-1185">Reference proteome</keyword>
<dbReference type="Gene3D" id="3.40.50.1000">
    <property type="entry name" value="HAD superfamily/HAD-like"/>
    <property type="match status" value="1"/>
</dbReference>
<dbReference type="CDD" id="cd01427">
    <property type="entry name" value="HAD_like"/>
    <property type="match status" value="1"/>
</dbReference>